<sequence length="588" mass="66203">MGEQPSGLRRTFTATGHSRNLLQGLGQLRVEGQLLDVTLKVEEQSFKVHRAVLAACSHYFRAMFTGGMREASQNVIRLQGLSAKGLGHILDFAYCGKVTLDLDCIEDVLGAAVFLQMAPVISLCEEFLTAAMSVETCLTIGQMAMDFGLTSLKESVDAFTFAHFLEIAAEEDYLHLPLERLIFFLQSDQLQSCTEVELFGAAIRWLRHAPERQARAAQVLSHVRFPLMTSAELVDQVQPIDLMTEDRACRHFLLEAFNYQVLPFRQHEMQSRRTSVRAKQTSLLAFGGTPYMDIDQSVSSKFYQLPHSCAHQFHEVGHLEQRCSHACIAILDNFVFVVGGQHVQFRSGEGAVNTCFRYNPHLNQWLRLAPMQDCRIQFHLAVHAGHLYAIGGRNHFGSLSSVERYSPRLNHWAYVGSLPRRTWGHAGAALEGRLYVAGGYGVTDQDKRALQCYEPEADTWELRAAMNESHVLHAMVSARGRVYVLGGRMDQRDRCFDVLAVEYYNPTSDQWTLVSPMRTGQSEAGYALLDQRIFIIGGYNWHLNDVTSIVQVYNLDTDEWERDLLFPKALAGVGCAAVNMPNKLPERH</sequence>
<dbReference type="SMART" id="SM00612">
    <property type="entry name" value="Kelch"/>
    <property type="match status" value="5"/>
</dbReference>
<evidence type="ECO:0000313" key="5">
    <source>
        <dbReference type="Proteomes" id="UP000694388"/>
    </source>
</evidence>
<keyword evidence="5" id="KW-1185">Reference proteome</keyword>
<dbReference type="Pfam" id="PF01344">
    <property type="entry name" value="Kelch_1"/>
    <property type="match status" value="5"/>
</dbReference>
<dbReference type="InterPro" id="IPR015915">
    <property type="entry name" value="Kelch-typ_b-propeller"/>
</dbReference>
<dbReference type="InterPro" id="IPR017096">
    <property type="entry name" value="BTB-kelch_protein"/>
</dbReference>
<dbReference type="PIRSF" id="PIRSF037037">
    <property type="entry name" value="Kelch-like_protein_gigaxonin"/>
    <property type="match status" value="1"/>
</dbReference>
<dbReference type="InterPro" id="IPR011333">
    <property type="entry name" value="SKP1/BTB/POZ_sf"/>
</dbReference>
<dbReference type="PANTHER" id="PTHR45632">
    <property type="entry name" value="LD33804P"/>
    <property type="match status" value="1"/>
</dbReference>
<dbReference type="InterPro" id="IPR000210">
    <property type="entry name" value="BTB/POZ_dom"/>
</dbReference>
<accession>A0A8C4QB71</accession>
<evidence type="ECO:0000256" key="1">
    <source>
        <dbReference type="ARBA" id="ARBA00022441"/>
    </source>
</evidence>
<dbReference type="Gene3D" id="2.120.10.80">
    <property type="entry name" value="Kelch-type beta propeller"/>
    <property type="match status" value="1"/>
</dbReference>
<keyword evidence="1" id="KW-0880">Kelch repeat</keyword>
<dbReference type="Pfam" id="PF00651">
    <property type="entry name" value="BTB"/>
    <property type="match status" value="1"/>
</dbReference>
<proteinExistence type="predicted"/>
<dbReference type="InterPro" id="IPR011705">
    <property type="entry name" value="BACK"/>
</dbReference>
<dbReference type="AlphaFoldDB" id="A0A8C4QB71"/>
<dbReference type="SMART" id="SM00875">
    <property type="entry name" value="BACK"/>
    <property type="match status" value="1"/>
</dbReference>
<dbReference type="GeneTree" id="ENSGT00940000159238"/>
<keyword evidence="2" id="KW-0677">Repeat</keyword>
<dbReference type="SUPFAM" id="SSF117281">
    <property type="entry name" value="Kelch motif"/>
    <property type="match status" value="1"/>
</dbReference>
<reference evidence="4" key="2">
    <citation type="submission" date="2025-09" db="UniProtKB">
        <authorList>
            <consortium name="Ensembl"/>
        </authorList>
    </citation>
    <scope>IDENTIFICATION</scope>
</reference>
<dbReference type="PANTHER" id="PTHR45632:SF13">
    <property type="entry name" value="KELCH-LIKE PROTEIN 26"/>
    <property type="match status" value="1"/>
</dbReference>
<dbReference type="Pfam" id="PF07707">
    <property type="entry name" value="BACK"/>
    <property type="match status" value="1"/>
</dbReference>
<organism evidence="4 5">
    <name type="scientific">Eptatretus burgeri</name>
    <name type="common">Inshore hagfish</name>
    <dbReference type="NCBI Taxonomy" id="7764"/>
    <lineage>
        <taxon>Eukaryota</taxon>
        <taxon>Metazoa</taxon>
        <taxon>Chordata</taxon>
        <taxon>Craniata</taxon>
        <taxon>Vertebrata</taxon>
        <taxon>Cyclostomata</taxon>
        <taxon>Myxini</taxon>
        <taxon>Myxiniformes</taxon>
        <taxon>Myxinidae</taxon>
        <taxon>Eptatretinae</taxon>
        <taxon>Eptatretus</taxon>
    </lineage>
</organism>
<dbReference type="Gene3D" id="1.25.40.420">
    <property type="match status" value="1"/>
</dbReference>
<dbReference type="Gene3D" id="3.30.710.10">
    <property type="entry name" value="Potassium Channel Kv1.1, Chain A"/>
    <property type="match status" value="1"/>
</dbReference>
<evidence type="ECO:0000259" key="3">
    <source>
        <dbReference type="PROSITE" id="PS50097"/>
    </source>
</evidence>
<evidence type="ECO:0000313" key="4">
    <source>
        <dbReference type="Ensembl" id="ENSEBUP00000012251.1"/>
    </source>
</evidence>
<protein>
    <submittedName>
        <fullName evidence="4">Kelch-like family member 26</fullName>
    </submittedName>
</protein>
<name>A0A8C4QB71_EPTBU</name>
<dbReference type="SMART" id="SM00225">
    <property type="entry name" value="BTB"/>
    <property type="match status" value="1"/>
</dbReference>
<feature type="domain" description="BTB" evidence="3">
    <location>
        <begin position="35"/>
        <end position="102"/>
    </location>
</feature>
<dbReference type="Ensembl" id="ENSEBUT00000012827.1">
    <property type="protein sequence ID" value="ENSEBUP00000012251.1"/>
    <property type="gene ID" value="ENSEBUG00000007812.1"/>
</dbReference>
<reference evidence="4" key="1">
    <citation type="submission" date="2025-08" db="UniProtKB">
        <authorList>
            <consortium name="Ensembl"/>
        </authorList>
    </citation>
    <scope>IDENTIFICATION</scope>
</reference>
<dbReference type="PROSITE" id="PS50097">
    <property type="entry name" value="BTB"/>
    <property type="match status" value="1"/>
</dbReference>
<dbReference type="SUPFAM" id="SSF54695">
    <property type="entry name" value="POZ domain"/>
    <property type="match status" value="1"/>
</dbReference>
<dbReference type="InterPro" id="IPR006652">
    <property type="entry name" value="Kelch_1"/>
</dbReference>
<dbReference type="Proteomes" id="UP000694388">
    <property type="component" value="Unplaced"/>
</dbReference>
<evidence type="ECO:0000256" key="2">
    <source>
        <dbReference type="ARBA" id="ARBA00022737"/>
    </source>
</evidence>
<dbReference type="OMA" id="INREAFH"/>